<comment type="similarity">
    <text evidence="4">Belongs to the LptD family.</text>
</comment>
<dbReference type="Pfam" id="PF03968">
    <property type="entry name" value="LptD_N"/>
    <property type="match status" value="1"/>
</dbReference>
<gene>
    <name evidence="4" type="primary">lptD</name>
    <name evidence="8" type="ORF">B5C34_12290</name>
</gene>
<protein>
    <recommendedName>
        <fullName evidence="4">LPS-assembly protein LptD</fullName>
    </recommendedName>
</protein>
<keyword evidence="2 4" id="KW-0472">Membrane</keyword>
<dbReference type="Gene3D" id="2.60.450.10">
    <property type="entry name" value="Lipopolysaccharide (LPS) transport protein A like domain"/>
    <property type="match status" value="1"/>
</dbReference>
<dbReference type="PANTHER" id="PTHR30189">
    <property type="entry name" value="LPS-ASSEMBLY PROTEIN"/>
    <property type="match status" value="1"/>
</dbReference>
<keyword evidence="9" id="KW-1185">Reference proteome</keyword>
<evidence type="ECO:0000256" key="4">
    <source>
        <dbReference type="HAMAP-Rule" id="MF_01411"/>
    </source>
</evidence>
<dbReference type="EMBL" id="NFZT01000001">
    <property type="protein sequence ID" value="OWV34768.1"/>
    <property type="molecule type" value="Genomic_DNA"/>
</dbReference>
<evidence type="ECO:0000256" key="5">
    <source>
        <dbReference type="SAM" id="MobiDB-lite"/>
    </source>
</evidence>
<dbReference type="GO" id="GO:0015920">
    <property type="term" value="P:lipopolysaccharide transport"/>
    <property type="evidence" value="ECO:0007669"/>
    <property type="project" value="InterPro"/>
</dbReference>
<organism evidence="8 9">
    <name type="scientific">Pacificimonas flava</name>
    <dbReference type="NCBI Taxonomy" id="1234595"/>
    <lineage>
        <taxon>Bacteria</taxon>
        <taxon>Pseudomonadati</taxon>
        <taxon>Pseudomonadota</taxon>
        <taxon>Alphaproteobacteria</taxon>
        <taxon>Sphingomonadales</taxon>
        <taxon>Sphingosinicellaceae</taxon>
        <taxon>Pacificimonas</taxon>
    </lineage>
</organism>
<dbReference type="InterPro" id="IPR007543">
    <property type="entry name" value="LptD_C"/>
</dbReference>
<dbReference type="Pfam" id="PF04453">
    <property type="entry name" value="LptD"/>
    <property type="match status" value="1"/>
</dbReference>
<dbReference type="GO" id="GO:0043165">
    <property type="term" value="P:Gram-negative-bacterium-type cell outer membrane assembly"/>
    <property type="evidence" value="ECO:0007669"/>
    <property type="project" value="UniProtKB-UniRule"/>
</dbReference>
<dbReference type="AlphaFoldDB" id="A0A219BAG1"/>
<accession>A0A219BAG1</accession>
<name>A0A219BAG1_9SPHN</name>
<evidence type="ECO:0000256" key="2">
    <source>
        <dbReference type="ARBA" id="ARBA00023136"/>
    </source>
</evidence>
<keyword evidence="1 4" id="KW-0732">Signal</keyword>
<dbReference type="HAMAP" id="MF_01411">
    <property type="entry name" value="LPS_assembly_LptD"/>
    <property type="match status" value="1"/>
</dbReference>
<feature type="domain" description="LptD C-terminal" evidence="7">
    <location>
        <begin position="290"/>
        <end position="655"/>
    </location>
</feature>
<dbReference type="InterPro" id="IPR050218">
    <property type="entry name" value="LptD"/>
</dbReference>
<dbReference type="InterPro" id="IPR005653">
    <property type="entry name" value="OstA-like_N"/>
</dbReference>
<comment type="caution">
    <text evidence="4">Lacks conserved residue(s) required for the propagation of feature annotation.</text>
</comment>
<evidence type="ECO:0000256" key="1">
    <source>
        <dbReference type="ARBA" id="ARBA00022729"/>
    </source>
</evidence>
<evidence type="ECO:0000259" key="7">
    <source>
        <dbReference type="Pfam" id="PF04453"/>
    </source>
</evidence>
<feature type="domain" description="Organic solvent tolerance-like N-terminal" evidence="6">
    <location>
        <begin position="36"/>
        <end position="75"/>
    </location>
</feature>
<comment type="subcellular location">
    <subcellularLocation>
        <location evidence="4">Cell outer membrane</location>
    </subcellularLocation>
</comment>
<sequence>MAALPGVVSAQEGPSGDDSYAESAAPSSEQTIDFAADSIDYDADDRIVTARGNVVVVRGPYRVRADEITYDRNSGEVLARGRVEGVDLAGNQLYAEEVALEDDLRDGAIEGFLLILGDGGRLAATRGRREDNVSTVEQGVYSPCRVVDGSGCPREPLWQIKASRVVHDPERQRISYQNPRFEFLGIPVLSLPALSHADRVDARADGILIPDFQIDNDVGVSATLPYFLALNEQSDLTLRPTVYTEVAPSLGAEYRRAAANGAFQLGGIATVASIERRVDEGEFEESAEQFRGYIYGNGRFQHDERWSSEFGLRLTTDDTFLRRYEISRDTTLRNFARTEMLDSETYLSAEAWAFQGLAQDDEQGLIPVALPLLDFSYRPAARVAGGRAEIEASSATVTRADGMDTFRLTSGASWWRQEITSLGQVVTFEGLVRGDVYRTDEQDKAVLEIYSAENGWEARAIPAAAIDVKWPLVGPALGGTQMITPRVQLSASPRGLNDGIPNEDSRAVDLESVNLFDISRFPGHDRWEGGMRVTYGAAYRLQRPRFLFEAEVGQSYSLDDNPSIAPAGTGLTEQFSDFVGRNELRVGSWLDLVHRYRLDKDGFQLRRNEVDLTVGSERDYLVAGYLQLNRDIGVEDLADREEVRLGGRFALTRYWSAFGSIIVDLTDEAESALSLSDGFEPIRHRVGIGYEDECFEFGITWRRDYVETDDLKRGNTLSFSVSLKNIGG</sequence>
<comment type="subunit">
    <text evidence="4">Component of the lipopolysaccharide transport and assembly complex.</text>
</comment>
<dbReference type="InterPro" id="IPR020889">
    <property type="entry name" value="LipoPS_assembly_LptD"/>
</dbReference>
<evidence type="ECO:0000313" key="8">
    <source>
        <dbReference type="EMBL" id="OWV34768.1"/>
    </source>
</evidence>
<comment type="caution">
    <text evidence="8">The sequence shown here is derived from an EMBL/GenBank/DDBJ whole genome shotgun (WGS) entry which is preliminary data.</text>
</comment>
<proteinExistence type="inferred from homology"/>
<dbReference type="GO" id="GO:0009279">
    <property type="term" value="C:cell outer membrane"/>
    <property type="evidence" value="ECO:0007669"/>
    <property type="project" value="UniProtKB-SubCell"/>
</dbReference>
<evidence type="ECO:0000256" key="3">
    <source>
        <dbReference type="ARBA" id="ARBA00023237"/>
    </source>
</evidence>
<dbReference type="RefSeq" id="WP_088713474.1">
    <property type="nucleotide sequence ID" value="NZ_NFZT01000001.1"/>
</dbReference>
<dbReference type="Proteomes" id="UP000198462">
    <property type="component" value="Unassembled WGS sequence"/>
</dbReference>
<dbReference type="PANTHER" id="PTHR30189:SF1">
    <property type="entry name" value="LPS-ASSEMBLY PROTEIN LPTD"/>
    <property type="match status" value="1"/>
</dbReference>
<feature type="region of interest" description="Disordered" evidence="5">
    <location>
        <begin position="1"/>
        <end position="28"/>
    </location>
</feature>
<dbReference type="GO" id="GO:1990351">
    <property type="term" value="C:transporter complex"/>
    <property type="evidence" value="ECO:0007669"/>
    <property type="project" value="TreeGrafter"/>
</dbReference>
<keyword evidence="3 4" id="KW-0998">Cell outer membrane</keyword>
<evidence type="ECO:0000259" key="6">
    <source>
        <dbReference type="Pfam" id="PF03968"/>
    </source>
</evidence>
<comment type="function">
    <text evidence="4">Involved in the assembly of lipopolysaccharide (LPS) at the surface of the outer membrane.</text>
</comment>
<dbReference type="OrthoDB" id="9760225at2"/>
<evidence type="ECO:0000313" key="9">
    <source>
        <dbReference type="Proteomes" id="UP000198462"/>
    </source>
</evidence>
<reference evidence="9" key="1">
    <citation type="submission" date="2017-05" db="EMBL/GenBank/DDBJ databases">
        <authorList>
            <person name="Lin X."/>
        </authorList>
    </citation>
    <scope>NUCLEOTIDE SEQUENCE [LARGE SCALE GENOMIC DNA]</scope>
    <source>
        <strain evidence="9">JLT2012</strain>
    </source>
</reference>